<dbReference type="EMBL" id="CAHIKZ030003198">
    <property type="protein sequence ID" value="CAE1297417.1"/>
    <property type="molecule type" value="Genomic_DNA"/>
</dbReference>
<reference evidence="5" key="1">
    <citation type="submission" date="2021-01" db="EMBL/GenBank/DDBJ databases">
        <authorList>
            <person name="Li R."/>
            <person name="Bekaert M."/>
        </authorList>
    </citation>
    <scope>NUCLEOTIDE SEQUENCE</scope>
    <source>
        <strain evidence="5">Farmed</strain>
    </source>
</reference>
<evidence type="ECO:0000256" key="1">
    <source>
        <dbReference type="ARBA" id="ARBA00007151"/>
    </source>
</evidence>
<comment type="caution">
    <text evidence="5">The sequence shown here is derived from an EMBL/GenBank/DDBJ whole genome shotgun (WGS) entry which is preliminary data.</text>
</comment>
<evidence type="ECO:0000259" key="4">
    <source>
        <dbReference type="Pfam" id="PF00177"/>
    </source>
</evidence>
<gene>
    <name evidence="5" type="ORF">SPHA_51986</name>
</gene>
<evidence type="ECO:0000313" key="5">
    <source>
        <dbReference type="EMBL" id="CAE1297417.1"/>
    </source>
</evidence>
<comment type="similarity">
    <text evidence="1">Belongs to the universal ribosomal protein uS7 family.</text>
</comment>
<evidence type="ECO:0000313" key="6">
    <source>
        <dbReference type="Proteomes" id="UP000597762"/>
    </source>
</evidence>
<dbReference type="GO" id="GO:1990904">
    <property type="term" value="C:ribonucleoprotein complex"/>
    <property type="evidence" value="ECO:0007669"/>
    <property type="project" value="UniProtKB-KW"/>
</dbReference>
<name>A0A812DEK0_ACAPH</name>
<feature type="domain" description="Small ribosomal subunit protein uS7" evidence="4">
    <location>
        <begin position="72"/>
        <end position="204"/>
    </location>
</feature>
<dbReference type="Pfam" id="PF00177">
    <property type="entry name" value="Ribosomal_S7"/>
    <property type="match status" value="1"/>
</dbReference>
<dbReference type="GO" id="GO:0005840">
    <property type="term" value="C:ribosome"/>
    <property type="evidence" value="ECO:0007669"/>
    <property type="project" value="UniProtKB-KW"/>
</dbReference>
<organism evidence="5 6">
    <name type="scientific">Acanthosepion pharaonis</name>
    <name type="common">Pharaoh cuttlefish</name>
    <name type="synonym">Sepia pharaonis</name>
    <dbReference type="NCBI Taxonomy" id="158019"/>
    <lineage>
        <taxon>Eukaryota</taxon>
        <taxon>Metazoa</taxon>
        <taxon>Spiralia</taxon>
        <taxon>Lophotrochozoa</taxon>
        <taxon>Mollusca</taxon>
        <taxon>Cephalopoda</taxon>
        <taxon>Coleoidea</taxon>
        <taxon>Decapodiformes</taxon>
        <taxon>Sepiida</taxon>
        <taxon>Sepiina</taxon>
        <taxon>Sepiidae</taxon>
        <taxon>Acanthosepion</taxon>
    </lineage>
</organism>
<dbReference type="GO" id="GO:0006412">
    <property type="term" value="P:translation"/>
    <property type="evidence" value="ECO:0007669"/>
    <property type="project" value="InterPro"/>
</dbReference>
<dbReference type="SUPFAM" id="SSF47973">
    <property type="entry name" value="Ribosomal protein S7"/>
    <property type="match status" value="1"/>
</dbReference>
<dbReference type="InterPro" id="IPR000235">
    <property type="entry name" value="Ribosomal_uS7"/>
</dbReference>
<protein>
    <submittedName>
        <fullName evidence="5">RP-S7</fullName>
    </submittedName>
</protein>
<keyword evidence="3" id="KW-0687">Ribonucleoprotein</keyword>
<keyword evidence="6" id="KW-1185">Reference proteome</keyword>
<evidence type="ECO:0000256" key="2">
    <source>
        <dbReference type="ARBA" id="ARBA00022980"/>
    </source>
</evidence>
<dbReference type="InterPro" id="IPR023798">
    <property type="entry name" value="Ribosomal_uS7_dom"/>
</dbReference>
<dbReference type="InterPro" id="IPR036823">
    <property type="entry name" value="Ribosomal_uS7_dom_sf"/>
</dbReference>
<proteinExistence type="inferred from homology"/>
<dbReference type="OrthoDB" id="9972728at2759"/>
<dbReference type="AlphaFoldDB" id="A0A812DEK0"/>
<evidence type="ECO:0000256" key="3">
    <source>
        <dbReference type="ARBA" id="ARBA00023274"/>
    </source>
</evidence>
<keyword evidence="2" id="KW-0689">Ribosomal protein</keyword>
<accession>A0A812DEK0</accession>
<dbReference type="Proteomes" id="UP000597762">
    <property type="component" value="Unassembled WGS sequence"/>
</dbReference>
<dbReference type="Gene3D" id="1.10.455.10">
    <property type="entry name" value="Ribosomal protein S7 domain"/>
    <property type="match status" value="1"/>
</dbReference>
<sequence length="211" mass="24191">MANVKVLCFVLTAGKPLTCSLFRHIVVLNRGSMWSPRYLNPTLSKEELAQELDEIDARKYQPIKAAQNNQTTSIFYNPTIVSIKFTNMIMKDGKKQVAVSIVDKMLANIKTVQILKYHSASDIESWNCIKSFYKGGVRYNVPIACTESKQTFLAMKWIISSCRDKERRIPVSEKLATEILAAYKNEGRSIHKKQDLHKQCEANKAFAHFRW</sequence>
<dbReference type="PANTHER" id="PTHR11205">
    <property type="entry name" value="RIBOSOMAL PROTEIN S7"/>
    <property type="match status" value="1"/>
</dbReference>